<feature type="compositionally biased region" description="Low complexity" evidence="1">
    <location>
        <begin position="74"/>
        <end position="115"/>
    </location>
</feature>
<sequence>MSENFGKHCYIFLQNELEANLFLFPEKKVTRTKFKQIKKKKQSELTDESISYILWDLNPVSPLPKPDLNSQPYLNKPLSPLSPQPNLSNSPSQFPQQDLSQFPQPDLSQLPQPDLNKPLSPQPDLNKHLSPLSLQPNLNNTPSPLPANYTIDIYDDKLLLNFDLVILNSYNSYGFDQF</sequence>
<protein>
    <submittedName>
        <fullName evidence="2">16648_t:CDS:1</fullName>
    </submittedName>
</protein>
<feature type="region of interest" description="Disordered" evidence="1">
    <location>
        <begin position="66"/>
        <end position="141"/>
    </location>
</feature>
<dbReference type="EMBL" id="CAJVQB010001493">
    <property type="protein sequence ID" value="CAG8538155.1"/>
    <property type="molecule type" value="Genomic_DNA"/>
</dbReference>
<comment type="caution">
    <text evidence="2">The sequence shown here is derived from an EMBL/GenBank/DDBJ whole genome shotgun (WGS) entry which is preliminary data.</text>
</comment>
<dbReference type="Proteomes" id="UP000789901">
    <property type="component" value="Unassembled WGS sequence"/>
</dbReference>
<evidence type="ECO:0000256" key="1">
    <source>
        <dbReference type="SAM" id="MobiDB-lite"/>
    </source>
</evidence>
<reference evidence="2 3" key="1">
    <citation type="submission" date="2021-06" db="EMBL/GenBank/DDBJ databases">
        <authorList>
            <person name="Kallberg Y."/>
            <person name="Tangrot J."/>
            <person name="Rosling A."/>
        </authorList>
    </citation>
    <scope>NUCLEOTIDE SEQUENCE [LARGE SCALE GENOMIC DNA]</scope>
    <source>
        <strain evidence="2 3">120-4 pot B 10/14</strain>
    </source>
</reference>
<evidence type="ECO:0000313" key="2">
    <source>
        <dbReference type="EMBL" id="CAG8538155.1"/>
    </source>
</evidence>
<organism evidence="2 3">
    <name type="scientific">Gigaspora margarita</name>
    <dbReference type="NCBI Taxonomy" id="4874"/>
    <lineage>
        <taxon>Eukaryota</taxon>
        <taxon>Fungi</taxon>
        <taxon>Fungi incertae sedis</taxon>
        <taxon>Mucoromycota</taxon>
        <taxon>Glomeromycotina</taxon>
        <taxon>Glomeromycetes</taxon>
        <taxon>Diversisporales</taxon>
        <taxon>Gigasporaceae</taxon>
        <taxon>Gigaspora</taxon>
    </lineage>
</organism>
<keyword evidence="3" id="KW-1185">Reference proteome</keyword>
<evidence type="ECO:0000313" key="3">
    <source>
        <dbReference type="Proteomes" id="UP000789901"/>
    </source>
</evidence>
<feature type="compositionally biased region" description="Low complexity" evidence="1">
    <location>
        <begin position="129"/>
        <end position="141"/>
    </location>
</feature>
<gene>
    <name evidence="2" type="ORF">GMARGA_LOCUS3950</name>
</gene>
<name>A0ABM8W6H2_GIGMA</name>
<accession>A0ABM8W6H2</accession>
<proteinExistence type="predicted"/>